<dbReference type="InterPro" id="IPR015424">
    <property type="entry name" value="PyrdxlP-dep_Trfase"/>
</dbReference>
<dbReference type="eggNOG" id="KOG1401">
    <property type="taxonomic scope" value="Eukaryota"/>
</dbReference>
<evidence type="ECO:0000313" key="5">
    <source>
        <dbReference type="EMBL" id="EFN57144.1"/>
    </source>
</evidence>
<comment type="cofactor">
    <cofactor evidence="2">
        <name>pyridoxal 5'-phosphate</name>
        <dbReference type="ChEBI" id="CHEBI:597326"/>
    </cofactor>
</comment>
<dbReference type="InterPro" id="IPR005814">
    <property type="entry name" value="Aminotrans_3"/>
</dbReference>
<comment type="similarity">
    <text evidence="4">Belongs to the class-III pyridoxal-phosphate-dependent aminotransferase family.</text>
</comment>
<dbReference type="InParanoid" id="E1ZB05"/>
<dbReference type="Proteomes" id="UP000008141">
    <property type="component" value="Unassembled WGS sequence"/>
</dbReference>
<keyword evidence="6" id="KW-1185">Reference proteome</keyword>
<dbReference type="GO" id="GO:0042286">
    <property type="term" value="F:glutamate-1-semialdehyde 2,1-aminomutase activity"/>
    <property type="evidence" value="ECO:0007669"/>
    <property type="project" value="UniProtKB-EC"/>
</dbReference>
<reference evidence="5 6" key="1">
    <citation type="journal article" date="2010" name="Plant Cell">
        <title>The Chlorella variabilis NC64A genome reveals adaptation to photosymbiosis, coevolution with viruses, and cryptic sex.</title>
        <authorList>
            <person name="Blanc G."/>
            <person name="Duncan G."/>
            <person name="Agarkova I."/>
            <person name="Borodovsky M."/>
            <person name="Gurnon J."/>
            <person name="Kuo A."/>
            <person name="Lindquist E."/>
            <person name="Lucas S."/>
            <person name="Pangilinan J."/>
            <person name="Polle J."/>
            <person name="Salamov A."/>
            <person name="Terry A."/>
            <person name="Yamada T."/>
            <person name="Dunigan D.D."/>
            <person name="Grigoriev I.V."/>
            <person name="Claverie J.M."/>
            <person name="Van Etten J.L."/>
        </authorList>
    </citation>
    <scope>NUCLEOTIDE SEQUENCE [LARGE SCALE GENOMIC DNA]</scope>
    <source>
        <strain evidence="5 6">NC64A</strain>
    </source>
</reference>
<dbReference type="EMBL" id="GL433840">
    <property type="protein sequence ID" value="EFN57144.1"/>
    <property type="molecule type" value="Genomic_DNA"/>
</dbReference>
<dbReference type="AlphaFoldDB" id="E1ZB05"/>
<evidence type="ECO:0000256" key="3">
    <source>
        <dbReference type="ARBA" id="ARBA00022898"/>
    </source>
</evidence>
<protein>
    <recommendedName>
        <fullName evidence="7">Glutamate-1-semialdehyde 2,1-aminomutase</fullName>
    </recommendedName>
</protein>
<evidence type="ECO:0000256" key="2">
    <source>
        <dbReference type="ARBA" id="ARBA00001933"/>
    </source>
</evidence>
<evidence type="ECO:0000256" key="4">
    <source>
        <dbReference type="RuleBase" id="RU003560"/>
    </source>
</evidence>
<keyword evidence="3 4" id="KW-0663">Pyridoxal phosphate</keyword>
<dbReference type="PANTHER" id="PTHR43713">
    <property type="entry name" value="GLUTAMATE-1-SEMIALDEHYDE 2,1-AMINOMUTASE"/>
    <property type="match status" value="1"/>
</dbReference>
<dbReference type="SUPFAM" id="SSF53383">
    <property type="entry name" value="PLP-dependent transferases"/>
    <property type="match status" value="1"/>
</dbReference>
<evidence type="ECO:0008006" key="7">
    <source>
        <dbReference type="Google" id="ProtNLM"/>
    </source>
</evidence>
<comment type="catalytic activity">
    <reaction evidence="1">
        <text>(S)-4-amino-5-oxopentanoate = 5-aminolevulinate</text>
        <dbReference type="Rhea" id="RHEA:14265"/>
        <dbReference type="ChEBI" id="CHEBI:57501"/>
        <dbReference type="ChEBI" id="CHEBI:356416"/>
        <dbReference type="EC" id="5.4.3.8"/>
    </reaction>
</comment>
<evidence type="ECO:0000256" key="1">
    <source>
        <dbReference type="ARBA" id="ARBA00001579"/>
    </source>
</evidence>
<dbReference type="InterPro" id="IPR015422">
    <property type="entry name" value="PyrdxlP-dep_Trfase_small"/>
</dbReference>
<dbReference type="GeneID" id="17356469"/>
<dbReference type="STRING" id="554065.E1ZB05"/>
<dbReference type="PANTHER" id="PTHR43713:SF3">
    <property type="entry name" value="GLUTAMATE-1-SEMIALDEHYDE 2,1-AMINOMUTASE 1, CHLOROPLASTIC-RELATED"/>
    <property type="match status" value="1"/>
</dbReference>
<dbReference type="GO" id="GO:0008483">
    <property type="term" value="F:transaminase activity"/>
    <property type="evidence" value="ECO:0007669"/>
    <property type="project" value="InterPro"/>
</dbReference>
<organism evidence="6">
    <name type="scientific">Chlorella variabilis</name>
    <name type="common">Green alga</name>
    <dbReference type="NCBI Taxonomy" id="554065"/>
    <lineage>
        <taxon>Eukaryota</taxon>
        <taxon>Viridiplantae</taxon>
        <taxon>Chlorophyta</taxon>
        <taxon>core chlorophytes</taxon>
        <taxon>Trebouxiophyceae</taxon>
        <taxon>Chlorellales</taxon>
        <taxon>Chlorellaceae</taxon>
        <taxon>Chlorella clade</taxon>
        <taxon>Chlorella</taxon>
    </lineage>
</organism>
<accession>E1ZB05</accession>
<proteinExistence type="inferred from homology"/>
<dbReference type="KEGG" id="cvr:CHLNCDRAFT_34843"/>
<dbReference type="Gene3D" id="3.90.1150.10">
    <property type="entry name" value="Aspartate Aminotransferase, domain 1"/>
    <property type="match status" value="1"/>
</dbReference>
<name>E1ZB05_CHLVA</name>
<dbReference type="OrthoDB" id="425114at2759"/>
<dbReference type="Pfam" id="PF00202">
    <property type="entry name" value="Aminotran_3"/>
    <property type="match status" value="1"/>
</dbReference>
<dbReference type="Gene3D" id="3.40.640.10">
    <property type="entry name" value="Type I PLP-dependent aspartate aminotransferase-like (Major domain)"/>
    <property type="match status" value="1"/>
</dbReference>
<dbReference type="NCBIfam" id="NF005453">
    <property type="entry name" value="PRK07046.1"/>
    <property type="match status" value="1"/>
</dbReference>
<sequence>MAIDRQRLRELIEQEEATYLRTHRKSYELYKQAQTCLLAGVPMHWMVRSAGNFPITVTEGSGARFRCVDGHEYVDLCLGDTGAMAGHAPPTTSKAVAARAAAGITFMLPTEDAVWCGQELTRRFGLKYWQFALTATDANRFSIRLARHITGRPKILVFNYCYHGSVEETFITLRADGTPALRAGNLGPPVDPRVTAKVVEFNDLAALEAALAPGDVAAVLAEPAMTNIGIIHPDPGYHQALREICTRTGTLLIIDETHTICAGPGGYTRAHGLQPDIFVLGKPIAGGVPVAVYGFTEQLAARLAGRIAVDESDTGGIGGTLAGNALSLAAMRATLEHVLTEDAFRHTISLAQRFEAGVEGVIAAHGLPWIVKRLGCRVEYWFRPDPPRNGGEAAATVDADLDRFMHLAALNRGIMLTPFHNMALMAPTTTAADVDRHTAVFGECVELLLGRRPSRL</sequence>
<dbReference type="GO" id="GO:0030170">
    <property type="term" value="F:pyridoxal phosphate binding"/>
    <property type="evidence" value="ECO:0007669"/>
    <property type="project" value="InterPro"/>
</dbReference>
<evidence type="ECO:0000313" key="6">
    <source>
        <dbReference type="Proteomes" id="UP000008141"/>
    </source>
</evidence>
<dbReference type="InterPro" id="IPR015421">
    <property type="entry name" value="PyrdxlP-dep_Trfase_major"/>
</dbReference>
<gene>
    <name evidence="5" type="ORF">CHLNCDRAFT_34843</name>
</gene>
<dbReference type="RefSeq" id="XP_005849246.1">
    <property type="nucleotide sequence ID" value="XM_005849184.1"/>
</dbReference>